<feature type="transmembrane region" description="Helical" evidence="1">
    <location>
        <begin position="134"/>
        <end position="156"/>
    </location>
</feature>
<gene>
    <name evidence="2" type="ORF">RFI_11355</name>
</gene>
<keyword evidence="1" id="KW-0472">Membrane</keyword>
<protein>
    <submittedName>
        <fullName evidence="2">Uncharacterized protein</fullName>
    </submittedName>
</protein>
<reference evidence="2 3" key="1">
    <citation type="journal article" date="2013" name="Curr. Biol.">
        <title>The Genome of the Foraminiferan Reticulomyxa filosa.</title>
        <authorList>
            <person name="Glockner G."/>
            <person name="Hulsmann N."/>
            <person name="Schleicher M."/>
            <person name="Noegel A.A."/>
            <person name="Eichinger L."/>
            <person name="Gallinger C."/>
            <person name="Pawlowski J."/>
            <person name="Sierra R."/>
            <person name="Euteneuer U."/>
            <person name="Pillet L."/>
            <person name="Moustafa A."/>
            <person name="Platzer M."/>
            <person name="Groth M."/>
            <person name="Szafranski K."/>
            <person name="Schliwa M."/>
        </authorList>
    </citation>
    <scope>NUCLEOTIDE SEQUENCE [LARGE SCALE GENOMIC DNA]</scope>
</reference>
<feature type="transmembrane region" description="Helical" evidence="1">
    <location>
        <begin position="97"/>
        <end position="122"/>
    </location>
</feature>
<dbReference type="Proteomes" id="UP000023152">
    <property type="component" value="Unassembled WGS sequence"/>
</dbReference>
<evidence type="ECO:0000313" key="2">
    <source>
        <dbReference type="EMBL" id="ETO25780.1"/>
    </source>
</evidence>
<dbReference type="AlphaFoldDB" id="X6NHI0"/>
<comment type="caution">
    <text evidence="2">The sequence shown here is derived from an EMBL/GenBank/DDBJ whole genome shotgun (WGS) entry which is preliminary data.</text>
</comment>
<dbReference type="EMBL" id="ASPP01008295">
    <property type="protein sequence ID" value="ETO25780.1"/>
    <property type="molecule type" value="Genomic_DNA"/>
</dbReference>
<keyword evidence="3" id="KW-1185">Reference proteome</keyword>
<accession>X6NHI0</accession>
<keyword evidence="1" id="KW-1133">Transmembrane helix</keyword>
<name>X6NHI0_RETFI</name>
<evidence type="ECO:0000256" key="1">
    <source>
        <dbReference type="SAM" id="Phobius"/>
    </source>
</evidence>
<keyword evidence="1" id="KW-0812">Transmembrane</keyword>
<proteinExistence type="predicted"/>
<sequence>MLSTLCLSLSIKQLKFVFEILLQQIVGQRGGQQFTTTKKRVGFDFATKDKEDLSFFKKDLLNALSVLVLCPYHVYGIIRLQKYSNHLAVQKRYPKLLIPFCWILLVFNTFHIPYILVTLVLLNPEYKIPEYVIFFPYMIINFPALLLIFLRTYLLYYDAKYHQALVEMHFRNSLCFVYVLCDKSPKTLSFFFFKKKKKKKSERGQQCKCSIDIEYKCSVIDRGARGDEKELFLAKSPSFGEHKMVDATIVCSVCGIQHDYVGSGD</sequence>
<evidence type="ECO:0000313" key="3">
    <source>
        <dbReference type="Proteomes" id="UP000023152"/>
    </source>
</evidence>
<organism evidence="2 3">
    <name type="scientific">Reticulomyxa filosa</name>
    <dbReference type="NCBI Taxonomy" id="46433"/>
    <lineage>
        <taxon>Eukaryota</taxon>
        <taxon>Sar</taxon>
        <taxon>Rhizaria</taxon>
        <taxon>Retaria</taxon>
        <taxon>Foraminifera</taxon>
        <taxon>Monothalamids</taxon>
        <taxon>Reticulomyxidae</taxon>
        <taxon>Reticulomyxa</taxon>
    </lineage>
</organism>
<feature type="transmembrane region" description="Helical" evidence="1">
    <location>
        <begin position="60"/>
        <end position="77"/>
    </location>
</feature>